<feature type="domain" description="Acyltransferase 3" evidence="8">
    <location>
        <begin position="12"/>
        <end position="333"/>
    </location>
</feature>
<keyword evidence="9" id="KW-0012">Acyltransferase</keyword>
<evidence type="ECO:0000256" key="3">
    <source>
        <dbReference type="ARBA" id="ARBA00022475"/>
    </source>
</evidence>
<dbReference type="PANTHER" id="PTHR40074:SF2">
    <property type="entry name" value="O-ACETYLTRANSFERASE WECH"/>
    <property type="match status" value="1"/>
</dbReference>
<evidence type="ECO:0000256" key="7">
    <source>
        <dbReference type="SAM" id="Phobius"/>
    </source>
</evidence>
<feature type="transmembrane region" description="Helical" evidence="7">
    <location>
        <begin position="317"/>
        <end position="336"/>
    </location>
</feature>
<reference evidence="9 10" key="1">
    <citation type="journal article" date="2010" name="PLoS ONE">
        <title>The glycobiome of the rumen bacterium Butyrivibrio proteoclasticus B316(T) highlights adaptation to a polysaccharide-rich environment.</title>
        <authorList>
            <person name="Kelly W.J."/>
            <person name="Leahy S.C."/>
            <person name="Altermann E."/>
            <person name="Yeoman C.J."/>
            <person name="Dunne J.C."/>
            <person name="Kong Z."/>
            <person name="Pacheco D.M."/>
            <person name="Li D."/>
            <person name="Noel S.J."/>
            <person name="Moon C.D."/>
            <person name="Cookson A.L."/>
            <person name="Attwood G.T."/>
        </authorList>
    </citation>
    <scope>NUCLEOTIDE SEQUENCE [LARGE SCALE GENOMIC DNA]</scope>
    <source>
        <strain evidence="10">ATCC 51982 / DSM 14932 / B316</strain>
    </source>
</reference>
<dbReference type="Pfam" id="PF01757">
    <property type="entry name" value="Acyl_transf_3"/>
    <property type="match status" value="1"/>
</dbReference>
<feature type="transmembrane region" description="Helical" evidence="7">
    <location>
        <begin position="42"/>
        <end position="63"/>
    </location>
</feature>
<evidence type="ECO:0000256" key="2">
    <source>
        <dbReference type="ARBA" id="ARBA00007400"/>
    </source>
</evidence>
<dbReference type="GO" id="GO:0005886">
    <property type="term" value="C:plasma membrane"/>
    <property type="evidence" value="ECO:0007669"/>
    <property type="project" value="UniProtKB-SubCell"/>
</dbReference>
<comment type="subcellular location">
    <subcellularLocation>
        <location evidence="1">Cell membrane</location>
        <topology evidence="1">Multi-pass membrane protein</topology>
    </subcellularLocation>
</comment>
<dbReference type="GO" id="GO:0009246">
    <property type="term" value="P:enterobacterial common antigen biosynthetic process"/>
    <property type="evidence" value="ECO:0007669"/>
    <property type="project" value="TreeGrafter"/>
</dbReference>
<dbReference type="eggNOG" id="COG3274">
    <property type="taxonomic scope" value="Bacteria"/>
</dbReference>
<dbReference type="GO" id="GO:0016413">
    <property type="term" value="F:O-acetyltransferase activity"/>
    <property type="evidence" value="ECO:0007669"/>
    <property type="project" value="TreeGrafter"/>
</dbReference>
<evidence type="ECO:0000256" key="1">
    <source>
        <dbReference type="ARBA" id="ARBA00004651"/>
    </source>
</evidence>
<keyword evidence="4 7" id="KW-0812">Transmembrane</keyword>
<dbReference type="Proteomes" id="UP000001299">
    <property type="component" value="Chromosome 1"/>
</dbReference>
<feature type="transmembrane region" description="Helical" evidence="7">
    <location>
        <begin position="75"/>
        <end position="92"/>
    </location>
</feature>
<evidence type="ECO:0000256" key="4">
    <source>
        <dbReference type="ARBA" id="ARBA00022692"/>
    </source>
</evidence>
<evidence type="ECO:0000259" key="8">
    <source>
        <dbReference type="Pfam" id="PF01757"/>
    </source>
</evidence>
<keyword evidence="6 7" id="KW-0472">Membrane</keyword>
<comment type="similarity">
    <text evidence="2">Belongs to the acyltransferase 3 family.</text>
</comment>
<dbReference type="EMBL" id="CP001810">
    <property type="protein sequence ID" value="ADL33149.1"/>
    <property type="molecule type" value="Genomic_DNA"/>
</dbReference>
<gene>
    <name evidence="9" type="ordered locus">bpr_I0401</name>
</gene>
<feature type="transmembrane region" description="Helical" evidence="7">
    <location>
        <begin position="246"/>
        <end position="265"/>
    </location>
</feature>
<dbReference type="KEGG" id="bpb:bpr_I0401"/>
<keyword evidence="9" id="KW-0808">Transferase</keyword>
<keyword evidence="3" id="KW-1003">Cell membrane</keyword>
<dbReference type="AlphaFoldDB" id="E0RZF2"/>
<name>E0RZF2_BUTPB</name>
<dbReference type="HOGENOM" id="CLU_803341_0_0_9"/>
<feature type="transmembrane region" description="Helical" evidence="7">
    <location>
        <begin position="133"/>
        <end position="152"/>
    </location>
</feature>
<proteinExistence type="inferred from homology"/>
<accession>E0RZF2</accession>
<feature type="transmembrane region" description="Helical" evidence="7">
    <location>
        <begin position="286"/>
        <end position="305"/>
    </location>
</feature>
<protein>
    <submittedName>
        <fullName evidence="9">Acyltransferase</fullName>
    </submittedName>
</protein>
<feature type="transmembrane region" description="Helical" evidence="7">
    <location>
        <begin position="159"/>
        <end position="176"/>
    </location>
</feature>
<evidence type="ECO:0000313" key="9">
    <source>
        <dbReference type="EMBL" id="ADL33149.1"/>
    </source>
</evidence>
<evidence type="ECO:0000256" key="5">
    <source>
        <dbReference type="ARBA" id="ARBA00022989"/>
    </source>
</evidence>
<dbReference type="STRING" id="515622.bpr_I0401"/>
<organism evidence="9 10">
    <name type="scientific">Butyrivibrio proteoclasticus (strain ATCC 51982 / DSM 14932 / B316)</name>
    <name type="common">Clostridium proteoclasticum</name>
    <dbReference type="NCBI Taxonomy" id="515622"/>
    <lineage>
        <taxon>Bacteria</taxon>
        <taxon>Bacillati</taxon>
        <taxon>Bacillota</taxon>
        <taxon>Clostridia</taxon>
        <taxon>Lachnospirales</taxon>
        <taxon>Lachnospiraceae</taxon>
        <taxon>Butyrivibrio</taxon>
    </lineage>
</organism>
<feature type="transmembrane region" description="Helical" evidence="7">
    <location>
        <begin position="12"/>
        <end position="30"/>
    </location>
</feature>
<dbReference type="PANTHER" id="PTHR40074">
    <property type="entry name" value="O-ACETYLTRANSFERASE WECH"/>
    <property type="match status" value="1"/>
</dbReference>
<feature type="transmembrane region" description="Helical" evidence="7">
    <location>
        <begin position="219"/>
        <end position="240"/>
    </location>
</feature>
<dbReference type="RefSeq" id="WP_013279806.1">
    <property type="nucleotide sequence ID" value="NC_014387.1"/>
</dbReference>
<evidence type="ECO:0000313" key="10">
    <source>
        <dbReference type="Proteomes" id="UP000001299"/>
    </source>
</evidence>
<evidence type="ECO:0000256" key="6">
    <source>
        <dbReference type="ARBA" id="ARBA00023136"/>
    </source>
</evidence>
<dbReference type="InterPro" id="IPR002656">
    <property type="entry name" value="Acyl_transf_3_dom"/>
</dbReference>
<keyword evidence="10" id="KW-1185">Reference proteome</keyword>
<sequence length="345" mass="39352">MTEKGKSNHTYNYGLALLKNIMCFEVVLLHCSDMYDSGVLGWLSYLTSMAVPVFVIVAFYFTYVTTRKELGRRMARLYLPMLVWAVIYYIVFKMMAAGARLAGSSAADGIDVSINDFFWQSITGHSPNLNPPLWFNFVLLILTILVFLLNKIPERKRTYLLVLLFIAAIFMQYSGINMMLFGKLRIELVYSLGRITEMIPYMIIGIFAQRYLHHIKGVFWIPALISIAVIRYCGIFVNISEKSFEYAGAEIMLVSTIIFGLFYQIDGEMIPIVIREVIKKLSSLTMGIYVLHVLVNEVLCGIRIAFNLNIPKRNAMWALGVYVISGIATFLLSQIVPKKIKQYVM</sequence>
<keyword evidence="5 7" id="KW-1133">Transmembrane helix</keyword>